<sequence length="108" mass="12261">MLLRTKDKQTLSEIFSSANAPIEVWAYGSRVNGTAHDGSDLDLVVRTTYLMPLSLDILTDLTDKIRQSNIPILVELRDWTRLPLGFHQNIERQYEVLYTNASVLVGEV</sequence>
<dbReference type="RefSeq" id="WP_167271379.1">
    <property type="nucleotide sequence ID" value="NZ_JAASQJ010000003.1"/>
</dbReference>
<comment type="caution">
    <text evidence="2">The sequence shown here is derived from an EMBL/GenBank/DDBJ whole genome shotgun (WGS) entry which is preliminary data.</text>
</comment>
<accession>A0ABX0ULP4</accession>
<reference evidence="2 3" key="1">
    <citation type="submission" date="2020-03" db="EMBL/GenBank/DDBJ databases">
        <title>Genomic Encyclopedia of Type Strains, Phase IV (KMG-IV): sequencing the most valuable type-strain genomes for metagenomic binning, comparative biology and taxonomic classification.</title>
        <authorList>
            <person name="Goeker M."/>
        </authorList>
    </citation>
    <scope>NUCLEOTIDE SEQUENCE [LARGE SCALE GENOMIC DNA]</scope>
    <source>
        <strain evidence="2 3">DSM 102865</strain>
    </source>
</reference>
<evidence type="ECO:0000313" key="2">
    <source>
        <dbReference type="EMBL" id="NIJ53827.1"/>
    </source>
</evidence>
<protein>
    <submittedName>
        <fullName evidence="2">Nucleotidyltransferase</fullName>
    </submittedName>
</protein>
<feature type="domain" description="Polymerase beta nucleotidyltransferase" evidence="1">
    <location>
        <begin position="9"/>
        <end position="100"/>
    </location>
</feature>
<dbReference type="Pfam" id="PF18765">
    <property type="entry name" value="Polbeta"/>
    <property type="match status" value="1"/>
</dbReference>
<dbReference type="EMBL" id="JAASQJ010000003">
    <property type="protein sequence ID" value="NIJ53827.1"/>
    <property type="molecule type" value="Genomic_DNA"/>
</dbReference>
<organism evidence="2 3">
    <name type="scientific">Dyadobacter arcticus</name>
    <dbReference type="NCBI Taxonomy" id="1078754"/>
    <lineage>
        <taxon>Bacteria</taxon>
        <taxon>Pseudomonadati</taxon>
        <taxon>Bacteroidota</taxon>
        <taxon>Cytophagia</taxon>
        <taxon>Cytophagales</taxon>
        <taxon>Spirosomataceae</taxon>
        <taxon>Dyadobacter</taxon>
    </lineage>
</organism>
<evidence type="ECO:0000259" key="1">
    <source>
        <dbReference type="Pfam" id="PF18765"/>
    </source>
</evidence>
<name>A0ABX0ULP4_9BACT</name>
<dbReference type="SUPFAM" id="SSF81301">
    <property type="entry name" value="Nucleotidyltransferase"/>
    <property type="match status" value="1"/>
</dbReference>
<dbReference type="Gene3D" id="3.30.460.10">
    <property type="entry name" value="Beta Polymerase, domain 2"/>
    <property type="match status" value="1"/>
</dbReference>
<gene>
    <name evidence="2" type="ORF">FHS68_003009</name>
</gene>
<proteinExistence type="predicted"/>
<dbReference type="InterPro" id="IPR043519">
    <property type="entry name" value="NT_sf"/>
</dbReference>
<dbReference type="InterPro" id="IPR041633">
    <property type="entry name" value="Polbeta"/>
</dbReference>
<evidence type="ECO:0000313" key="3">
    <source>
        <dbReference type="Proteomes" id="UP001179181"/>
    </source>
</evidence>
<dbReference type="Proteomes" id="UP001179181">
    <property type="component" value="Unassembled WGS sequence"/>
</dbReference>
<dbReference type="CDD" id="cd05403">
    <property type="entry name" value="NT_KNTase_like"/>
    <property type="match status" value="1"/>
</dbReference>
<keyword evidence="3" id="KW-1185">Reference proteome</keyword>